<evidence type="ECO:0000256" key="1">
    <source>
        <dbReference type="SAM" id="SignalP"/>
    </source>
</evidence>
<accession>A0AA50CMD8</accession>
<dbReference type="CDD" id="cd00865">
    <property type="entry name" value="PEBP_bact_arch"/>
    <property type="match status" value="1"/>
</dbReference>
<evidence type="ECO:0000313" key="2">
    <source>
        <dbReference type="EMBL" id="WLR97941.1"/>
    </source>
</evidence>
<keyword evidence="3" id="KW-1185">Reference proteome</keyword>
<protein>
    <submittedName>
        <fullName evidence="2">YbhB/YbcL family Raf kinase inhibitor-like protein</fullName>
    </submittedName>
</protein>
<evidence type="ECO:0000313" key="3">
    <source>
        <dbReference type="Proteomes" id="UP001234585"/>
    </source>
</evidence>
<keyword evidence="1" id="KW-0732">Signal</keyword>
<dbReference type="InterPro" id="IPR036610">
    <property type="entry name" value="PEBP-like_sf"/>
</dbReference>
<dbReference type="Pfam" id="PF01161">
    <property type="entry name" value="PBP"/>
    <property type="match status" value="1"/>
</dbReference>
<dbReference type="PANTHER" id="PTHR30289:SF1">
    <property type="entry name" value="PEBP (PHOSPHATIDYLETHANOLAMINE-BINDING PROTEIN) FAMILY PROTEIN"/>
    <property type="match status" value="1"/>
</dbReference>
<dbReference type="InterPro" id="IPR005247">
    <property type="entry name" value="YbhB_YbcL/LppC-like"/>
</dbReference>
<dbReference type="InterPro" id="IPR008914">
    <property type="entry name" value="PEBP"/>
</dbReference>
<organism evidence="2 3">
    <name type="scientific">Shinella sumterensis</name>
    <dbReference type="NCBI Taxonomy" id="1967501"/>
    <lineage>
        <taxon>Bacteria</taxon>
        <taxon>Pseudomonadati</taxon>
        <taxon>Pseudomonadota</taxon>
        <taxon>Alphaproteobacteria</taxon>
        <taxon>Hyphomicrobiales</taxon>
        <taxon>Rhizobiaceae</taxon>
        <taxon>Shinella</taxon>
    </lineage>
</organism>
<proteinExistence type="predicted"/>
<sequence>MTIYRCMAAVAAALAFCPLAVHAADFTVTSEAFASGRVQPAQFSDIMGCTGQNLSPDIHWSNAPEGTKSFVVTIYDKDAPTGSGWWHWVVVDLPADATSLPAGAGSGKARIPDGARMTPTDMGIPGFLGACPPEGPEHDYTITVKALGIDTLPVPDNATPAMVGFVSNMNALATATISAKGKR</sequence>
<dbReference type="SUPFAM" id="SSF49777">
    <property type="entry name" value="PEBP-like"/>
    <property type="match status" value="1"/>
</dbReference>
<dbReference type="Gene3D" id="3.90.280.10">
    <property type="entry name" value="PEBP-like"/>
    <property type="match status" value="1"/>
</dbReference>
<dbReference type="PANTHER" id="PTHR30289">
    <property type="entry name" value="UNCHARACTERIZED PROTEIN YBCL-RELATED"/>
    <property type="match status" value="1"/>
</dbReference>
<dbReference type="NCBIfam" id="TIGR00481">
    <property type="entry name" value="YbhB/YbcL family Raf kinase inhibitor-like protein"/>
    <property type="match status" value="1"/>
</dbReference>
<dbReference type="RefSeq" id="WP_306037839.1">
    <property type="nucleotide sequence ID" value="NZ_CP132302.1"/>
</dbReference>
<dbReference type="EMBL" id="CP132302">
    <property type="protein sequence ID" value="WLR97941.1"/>
    <property type="molecule type" value="Genomic_DNA"/>
</dbReference>
<dbReference type="Proteomes" id="UP001234585">
    <property type="component" value="Chromosome"/>
</dbReference>
<name>A0AA50CMD8_9HYPH</name>
<reference evidence="2 3" key="1">
    <citation type="submission" date="2023-08" db="EMBL/GenBank/DDBJ databases">
        <title>Pathogen: clinical or host-associated sample.</title>
        <authorList>
            <person name="Hergert J."/>
            <person name="Casey R."/>
            <person name="Wagner J."/>
            <person name="Young E.L."/>
            <person name="Oakeson K.F."/>
        </authorList>
    </citation>
    <scope>NUCLEOTIDE SEQUENCE [LARGE SCALE GENOMIC DNA]</scope>
    <source>
        <strain evidence="2 3">1760953</strain>
    </source>
</reference>
<feature type="signal peptide" evidence="1">
    <location>
        <begin position="1"/>
        <end position="23"/>
    </location>
</feature>
<feature type="chain" id="PRO_5041244814" evidence="1">
    <location>
        <begin position="24"/>
        <end position="183"/>
    </location>
</feature>
<dbReference type="AlphaFoldDB" id="A0AA50CMD8"/>
<gene>
    <name evidence="2" type="ORF">Q9313_02610</name>
</gene>